<name>A0ACC2PC68_9HYME</name>
<dbReference type="EMBL" id="CM056742">
    <property type="protein sequence ID" value="KAJ8681220.1"/>
    <property type="molecule type" value="Genomic_DNA"/>
</dbReference>
<gene>
    <name evidence="1" type="ORF">QAD02_017007</name>
</gene>
<accession>A0ACC2PC68</accession>
<evidence type="ECO:0000313" key="1">
    <source>
        <dbReference type="EMBL" id="KAJ8681220.1"/>
    </source>
</evidence>
<proteinExistence type="predicted"/>
<protein>
    <submittedName>
        <fullName evidence="1">Uncharacterized protein</fullName>
    </submittedName>
</protein>
<sequence length="277" mass="29841">MRGGSQEQPTTSNDPEVVCRGLVAPRKLFTYCSLASPGTPPASPGPSELTTMAITQTYFVLLALASSTFAAPAVPPSLLSLDQPPVTSSTFDQRQDGKLNVRVDLDNFIILFARPSSPSSSSDLFGSLSQIFSDSRNSNPSDVSNQPSEGLITSNPDKPLDDVSIVEKPKPNDESGLVLLQLPKHQTVEITGGKIGRALKGEFVRPRAQELFKVENIKNIEEVEKPQKYKLVSDEESPNAAEGCGPDRERNSQGICVEVLKLQQVGPVVPETPSEQL</sequence>
<reference evidence="1" key="1">
    <citation type="submission" date="2023-04" db="EMBL/GenBank/DDBJ databases">
        <title>A chromosome-level genome assembly of the parasitoid wasp Eretmocerus hayati.</title>
        <authorList>
            <person name="Zhong Y."/>
            <person name="Liu S."/>
            <person name="Liu Y."/>
        </authorList>
    </citation>
    <scope>NUCLEOTIDE SEQUENCE</scope>
    <source>
        <strain evidence="1">ZJU_SS_LIU_2023</strain>
    </source>
</reference>
<evidence type="ECO:0000313" key="2">
    <source>
        <dbReference type="Proteomes" id="UP001239111"/>
    </source>
</evidence>
<keyword evidence="2" id="KW-1185">Reference proteome</keyword>
<dbReference type="Proteomes" id="UP001239111">
    <property type="component" value="Chromosome 2"/>
</dbReference>
<comment type="caution">
    <text evidence="1">The sequence shown here is derived from an EMBL/GenBank/DDBJ whole genome shotgun (WGS) entry which is preliminary data.</text>
</comment>
<organism evidence="1 2">
    <name type="scientific">Eretmocerus hayati</name>
    <dbReference type="NCBI Taxonomy" id="131215"/>
    <lineage>
        <taxon>Eukaryota</taxon>
        <taxon>Metazoa</taxon>
        <taxon>Ecdysozoa</taxon>
        <taxon>Arthropoda</taxon>
        <taxon>Hexapoda</taxon>
        <taxon>Insecta</taxon>
        <taxon>Pterygota</taxon>
        <taxon>Neoptera</taxon>
        <taxon>Endopterygota</taxon>
        <taxon>Hymenoptera</taxon>
        <taxon>Apocrita</taxon>
        <taxon>Proctotrupomorpha</taxon>
        <taxon>Chalcidoidea</taxon>
        <taxon>Aphelinidae</taxon>
        <taxon>Aphelininae</taxon>
        <taxon>Eretmocerus</taxon>
    </lineage>
</organism>